<proteinExistence type="predicted"/>
<dbReference type="Proteomes" id="UP000281553">
    <property type="component" value="Unassembled WGS sequence"/>
</dbReference>
<reference evidence="1 2" key="1">
    <citation type="submission" date="2018-11" db="EMBL/GenBank/DDBJ databases">
        <authorList>
            <consortium name="Pathogen Informatics"/>
        </authorList>
    </citation>
    <scope>NUCLEOTIDE SEQUENCE [LARGE SCALE GENOMIC DNA]</scope>
</reference>
<evidence type="ECO:0000313" key="1">
    <source>
        <dbReference type="EMBL" id="VDN10150.1"/>
    </source>
</evidence>
<name>A0A3P7L9L9_DIBLA</name>
<sequence>MAGKVEAVTIAGSVSPGFRYASLNFNMNVKGREFNLLEVGYRHLLLTPLSSQSLWELPSRSTFQNSWEKINQHDNIITMEHHTPAIFARINGNEVAYTWTPMIPLMLMKEATRWLLQVQLDENTEFVTSGGLSLQVSTLLATTNRLSKERALQNSYLELDTRFSYEVQSKTAFLLPTGPVGFRTDDRVYASLDVGVGKHRSENQFDFIYRGSDSKKPMFKYA</sequence>
<protein>
    <submittedName>
        <fullName evidence="1">Uncharacterized protein</fullName>
    </submittedName>
</protein>
<dbReference type="AlphaFoldDB" id="A0A3P7L9L9"/>
<keyword evidence="2" id="KW-1185">Reference proteome</keyword>
<organism evidence="1 2">
    <name type="scientific">Dibothriocephalus latus</name>
    <name type="common">Fish tapeworm</name>
    <name type="synonym">Diphyllobothrium latum</name>
    <dbReference type="NCBI Taxonomy" id="60516"/>
    <lineage>
        <taxon>Eukaryota</taxon>
        <taxon>Metazoa</taxon>
        <taxon>Spiralia</taxon>
        <taxon>Lophotrochozoa</taxon>
        <taxon>Platyhelminthes</taxon>
        <taxon>Cestoda</taxon>
        <taxon>Eucestoda</taxon>
        <taxon>Diphyllobothriidea</taxon>
        <taxon>Diphyllobothriidae</taxon>
        <taxon>Dibothriocephalus</taxon>
    </lineage>
</organism>
<evidence type="ECO:0000313" key="2">
    <source>
        <dbReference type="Proteomes" id="UP000281553"/>
    </source>
</evidence>
<gene>
    <name evidence="1" type="ORF">DILT_LOCUS5981</name>
</gene>
<dbReference type="EMBL" id="UYRU01048568">
    <property type="protein sequence ID" value="VDN10150.1"/>
    <property type="molecule type" value="Genomic_DNA"/>
</dbReference>
<accession>A0A3P7L9L9</accession>